<dbReference type="SMART" id="SM00509">
    <property type="entry name" value="TFS2N"/>
    <property type="match status" value="2"/>
</dbReference>
<dbReference type="PANTHER" id="PTHR31995">
    <property type="entry name" value="TRANSCRIPTION FACTOR IIS FAMILY PROTEIN-RELATED"/>
    <property type="match status" value="1"/>
</dbReference>
<feature type="domain" description="TFIIS N-terminal" evidence="5">
    <location>
        <begin position="230"/>
        <end position="309"/>
    </location>
</feature>
<evidence type="ECO:0000313" key="7">
    <source>
        <dbReference type="Proteomes" id="UP000029121"/>
    </source>
</evidence>
<feature type="domain" description="TFIIS N-terminal" evidence="5">
    <location>
        <begin position="11"/>
        <end position="87"/>
    </location>
</feature>
<dbReference type="EMBL" id="KB870808">
    <property type="protein sequence ID" value="EOA28799.1"/>
    <property type="molecule type" value="Genomic_DNA"/>
</dbReference>
<accession>R0HGI5</accession>
<keyword evidence="7" id="KW-1185">Reference proteome</keyword>
<dbReference type="InterPro" id="IPR017923">
    <property type="entry name" value="TFIIS_N"/>
</dbReference>
<dbReference type="PANTHER" id="PTHR31995:SF7">
    <property type="entry name" value="TRANSCRIPTION ELONGATION FACTOR (TFIIS) FAMILY PROTEIN"/>
    <property type="match status" value="1"/>
</dbReference>
<evidence type="ECO:0000256" key="1">
    <source>
        <dbReference type="ARBA" id="ARBA00004123"/>
    </source>
</evidence>
<name>R0HGI5_9BRAS</name>
<feature type="region of interest" description="Disordered" evidence="4">
    <location>
        <begin position="127"/>
        <end position="157"/>
    </location>
</feature>
<evidence type="ECO:0000313" key="6">
    <source>
        <dbReference type="EMBL" id="EOA28799.1"/>
    </source>
</evidence>
<dbReference type="CDD" id="cd00183">
    <property type="entry name" value="TFIIS_I"/>
    <property type="match status" value="2"/>
</dbReference>
<dbReference type="PROSITE" id="PS51319">
    <property type="entry name" value="TFIIS_N"/>
    <property type="match status" value="2"/>
</dbReference>
<gene>
    <name evidence="6" type="ORF">CARUB_v10025031mg</name>
</gene>
<dbReference type="OrthoDB" id="1110999at2759"/>
<dbReference type="Gene3D" id="1.20.930.10">
    <property type="entry name" value="Conserved domain common to transcription factors TFIIS, elongin A, CRSP70"/>
    <property type="match status" value="2"/>
</dbReference>
<evidence type="ECO:0000256" key="3">
    <source>
        <dbReference type="PROSITE-ProRule" id="PRU00649"/>
    </source>
</evidence>
<evidence type="ECO:0000256" key="2">
    <source>
        <dbReference type="ARBA" id="ARBA00023242"/>
    </source>
</evidence>
<dbReference type="KEGG" id="crb:17889444"/>
<feature type="compositionally biased region" description="Basic and acidic residues" evidence="4">
    <location>
        <begin position="127"/>
        <end position="149"/>
    </location>
</feature>
<protein>
    <recommendedName>
        <fullName evidence="5">TFIIS N-terminal domain-containing protein</fullName>
    </recommendedName>
</protein>
<sequence length="315" mass="35353">MKVAVATEGSSDLHRLAYSAIRAANVSDEQRCFGILRYLKSLNLSVKDLGHSEVILPLESLRDHENPKIRMEANVLFNSWMKTLYFSGSDSSTRNKAPLPLKRKRVDCVQVSHDIAAEAKKKTKFLRQQEKEDERSRVHETGETKKIDGSKSSAARSLPMELPKNPRFEARETGETKQNLNKSGVCKSVLPTSRTTLQMKKKKPSLKVSETPNNCPALKKNSTEMLELFEIAKKSADVANAKGILAAKAETSICVDTLSLLMNFPISSTATETGRIMERLERLTKHKDRKICNSASALLHCWRENIKRSTTSRRP</sequence>
<dbReference type="GO" id="GO:0005634">
    <property type="term" value="C:nucleus"/>
    <property type="evidence" value="ECO:0007669"/>
    <property type="project" value="UniProtKB-SubCell"/>
</dbReference>
<keyword evidence="2 3" id="KW-0539">Nucleus</keyword>
<dbReference type="InterPro" id="IPR035441">
    <property type="entry name" value="TFIIS/LEDGF_dom_sf"/>
</dbReference>
<comment type="subcellular location">
    <subcellularLocation>
        <location evidence="1 3">Nucleus</location>
    </subcellularLocation>
</comment>
<organism evidence="6 7">
    <name type="scientific">Capsella rubella</name>
    <dbReference type="NCBI Taxonomy" id="81985"/>
    <lineage>
        <taxon>Eukaryota</taxon>
        <taxon>Viridiplantae</taxon>
        <taxon>Streptophyta</taxon>
        <taxon>Embryophyta</taxon>
        <taxon>Tracheophyta</taxon>
        <taxon>Spermatophyta</taxon>
        <taxon>Magnoliopsida</taxon>
        <taxon>eudicotyledons</taxon>
        <taxon>Gunneridae</taxon>
        <taxon>Pentapetalae</taxon>
        <taxon>rosids</taxon>
        <taxon>malvids</taxon>
        <taxon>Brassicales</taxon>
        <taxon>Brassicaceae</taxon>
        <taxon>Camelineae</taxon>
        <taxon>Capsella</taxon>
    </lineage>
</organism>
<reference evidence="7" key="1">
    <citation type="journal article" date="2013" name="Nat. Genet.">
        <title>The Capsella rubella genome and the genomic consequences of rapid mating system evolution.</title>
        <authorList>
            <person name="Slotte T."/>
            <person name="Hazzouri K.M."/>
            <person name="Agren J.A."/>
            <person name="Koenig D."/>
            <person name="Maumus F."/>
            <person name="Guo Y.L."/>
            <person name="Steige K."/>
            <person name="Platts A.E."/>
            <person name="Escobar J.S."/>
            <person name="Newman L.K."/>
            <person name="Wang W."/>
            <person name="Mandakova T."/>
            <person name="Vello E."/>
            <person name="Smith L.M."/>
            <person name="Henz S.R."/>
            <person name="Steffen J."/>
            <person name="Takuno S."/>
            <person name="Brandvain Y."/>
            <person name="Coop G."/>
            <person name="Andolfatto P."/>
            <person name="Hu T.T."/>
            <person name="Blanchette M."/>
            <person name="Clark R.M."/>
            <person name="Quesneville H."/>
            <person name="Nordborg M."/>
            <person name="Gaut B.S."/>
            <person name="Lysak M.A."/>
            <person name="Jenkins J."/>
            <person name="Grimwood J."/>
            <person name="Chapman J."/>
            <person name="Prochnik S."/>
            <person name="Shu S."/>
            <person name="Rokhsar D."/>
            <person name="Schmutz J."/>
            <person name="Weigel D."/>
            <person name="Wright S.I."/>
        </authorList>
    </citation>
    <scope>NUCLEOTIDE SEQUENCE [LARGE SCALE GENOMIC DNA]</scope>
    <source>
        <strain evidence="7">cv. Monte Gargano</strain>
    </source>
</reference>
<dbReference type="AlphaFoldDB" id="R0HGI5"/>
<dbReference type="STRING" id="81985.R0HGI5"/>
<dbReference type="SUPFAM" id="SSF47676">
    <property type="entry name" value="Conserved domain common to transcription factors TFIIS, elongin A, CRSP70"/>
    <property type="match status" value="2"/>
</dbReference>
<proteinExistence type="predicted"/>
<evidence type="ECO:0000259" key="5">
    <source>
        <dbReference type="PROSITE" id="PS51319"/>
    </source>
</evidence>
<dbReference type="InterPro" id="IPR003617">
    <property type="entry name" value="TFIIS/CRSP70_N_sub"/>
</dbReference>
<evidence type="ECO:0000256" key="4">
    <source>
        <dbReference type="SAM" id="MobiDB-lite"/>
    </source>
</evidence>
<dbReference type="Proteomes" id="UP000029121">
    <property type="component" value="Unassembled WGS sequence"/>
</dbReference>